<dbReference type="PANTHER" id="PTHR19269">
    <property type="entry name" value="TROPOMYOSIN"/>
    <property type="match status" value="1"/>
</dbReference>
<name>A0A3M6TAZ4_POCDA</name>
<feature type="coiled-coil region" evidence="3">
    <location>
        <begin position="1"/>
        <end position="238"/>
    </location>
</feature>
<evidence type="ECO:0000256" key="3">
    <source>
        <dbReference type="SAM" id="Coils"/>
    </source>
</evidence>
<sequence length="241" mass="28439">MDALKRKAKETQEDIKRAENKYKDLIRLLRQAEERASLADDEVEVLKQRIQNKKEELANSYRQLKEKQQGHQATEEIAEESEKIRKSLESKEFEVSDVLVMLEIKVRDKKRQADEAEERLAEAKVRYSCMKSELSELLARLNTAESKIVKLSEESDSTTVRLINLESKHRRYSKREEYFEDKVETTEQQIRNLETEAIANEAEIKILVVQRDRLKQQVNSWKKRVANLSRELEDVKADLNY</sequence>
<dbReference type="OMA" id="NLHCVER"/>
<keyword evidence="2 3" id="KW-0175">Coiled coil</keyword>
<reference evidence="4 5" key="1">
    <citation type="journal article" date="2018" name="Sci. Rep.">
        <title>Comparative analysis of the Pocillopora damicornis genome highlights role of immune system in coral evolution.</title>
        <authorList>
            <person name="Cunning R."/>
            <person name="Bay R.A."/>
            <person name="Gillette P."/>
            <person name="Baker A.C."/>
            <person name="Traylor-Knowles N."/>
        </authorList>
    </citation>
    <scope>NUCLEOTIDE SEQUENCE [LARGE SCALE GENOMIC DNA]</scope>
    <source>
        <strain evidence="4">RSMAS</strain>
        <tissue evidence="4">Whole animal</tissue>
    </source>
</reference>
<dbReference type="Pfam" id="PF00261">
    <property type="entry name" value="Tropomyosin"/>
    <property type="match status" value="1"/>
</dbReference>
<evidence type="ECO:0000313" key="5">
    <source>
        <dbReference type="Proteomes" id="UP000275408"/>
    </source>
</evidence>
<dbReference type="Gene3D" id="1.20.5.170">
    <property type="match status" value="1"/>
</dbReference>
<dbReference type="STRING" id="46731.A0A3M6TAZ4"/>
<dbReference type="InterPro" id="IPR000533">
    <property type="entry name" value="Tropomyosin"/>
</dbReference>
<gene>
    <name evidence="4" type="ORF">pdam_00015222</name>
</gene>
<comment type="similarity">
    <text evidence="1">Belongs to the tropomyosin family.</text>
</comment>
<organism evidence="4 5">
    <name type="scientific">Pocillopora damicornis</name>
    <name type="common">Cauliflower coral</name>
    <name type="synonym">Millepora damicornis</name>
    <dbReference type="NCBI Taxonomy" id="46731"/>
    <lineage>
        <taxon>Eukaryota</taxon>
        <taxon>Metazoa</taxon>
        <taxon>Cnidaria</taxon>
        <taxon>Anthozoa</taxon>
        <taxon>Hexacorallia</taxon>
        <taxon>Scleractinia</taxon>
        <taxon>Astrocoeniina</taxon>
        <taxon>Pocilloporidae</taxon>
        <taxon>Pocillopora</taxon>
    </lineage>
</organism>
<proteinExistence type="inferred from homology"/>
<dbReference type="OrthoDB" id="128924at2759"/>
<evidence type="ECO:0000256" key="2">
    <source>
        <dbReference type="ARBA" id="ARBA00023054"/>
    </source>
</evidence>
<dbReference type="EMBL" id="RCHS01003995">
    <property type="protein sequence ID" value="RMX38499.1"/>
    <property type="molecule type" value="Genomic_DNA"/>
</dbReference>
<comment type="caution">
    <text evidence="4">The sequence shown here is derived from an EMBL/GenBank/DDBJ whole genome shotgun (WGS) entry which is preliminary data.</text>
</comment>
<dbReference type="SUPFAM" id="SSF57997">
    <property type="entry name" value="Tropomyosin"/>
    <property type="match status" value="1"/>
</dbReference>
<dbReference type="Proteomes" id="UP000275408">
    <property type="component" value="Unassembled WGS sequence"/>
</dbReference>
<evidence type="ECO:0000313" key="4">
    <source>
        <dbReference type="EMBL" id="RMX38499.1"/>
    </source>
</evidence>
<dbReference type="AlphaFoldDB" id="A0A3M6TAZ4"/>
<protein>
    <submittedName>
        <fullName evidence="4">Uncharacterized protein</fullName>
    </submittedName>
</protein>
<keyword evidence="5" id="KW-1185">Reference proteome</keyword>
<accession>A0A3M6TAZ4</accession>
<evidence type="ECO:0000256" key="1">
    <source>
        <dbReference type="ARBA" id="ARBA00009036"/>
    </source>
</evidence>